<dbReference type="Proteomes" id="UP000195569">
    <property type="component" value="Unassembled WGS sequence"/>
</dbReference>
<dbReference type="AlphaFoldDB" id="A0A1N7S6J0"/>
<evidence type="ECO:0000313" key="3">
    <source>
        <dbReference type="Proteomes" id="UP000195569"/>
    </source>
</evidence>
<evidence type="ECO:0000313" key="2">
    <source>
        <dbReference type="EMBL" id="SIT42948.1"/>
    </source>
</evidence>
<protein>
    <submittedName>
        <fullName evidence="2">Uncharacterized protein</fullName>
    </submittedName>
</protein>
<evidence type="ECO:0000256" key="1">
    <source>
        <dbReference type="SAM" id="Phobius"/>
    </source>
</evidence>
<proteinExistence type="predicted"/>
<comment type="caution">
    <text evidence="2">The sequence shown here is derived from an EMBL/GenBank/DDBJ whole genome shotgun (WGS) entry which is preliminary data.</text>
</comment>
<gene>
    <name evidence="2" type="ORF">BN2476_330063</name>
</gene>
<dbReference type="EMBL" id="CYGY02000033">
    <property type="protein sequence ID" value="SIT42948.1"/>
    <property type="molecule type" value="Genomic_DNA"/>
</dbReference>
<keyword evidence="1" id="KW-1133">Transmembrane helix</keyword>
<keyword evidence="1" id="KW-0472">Membrane</keyword>
<keyword evidence="1" id="KW-0812">Transmembrane</keyword>
<reference evidence="2" key="1">
    <citation type="submission" date="2016-12" db="EMBL/GenBank/DDBJ databases">
        <authorList>
            <person name="Moulin L."/>
        </authorList>
    </citation>
    <scope>NUCLEOTIDE SEQUENCE [LARGE SCALE GENOMIC DNA]</scope>
    <source>
        <strain evidence="2">STM 7183</strain>
    </source>
</reference>
<feature type="transmembrane region" description="Helical" evidence="1">
    <location>
        <begin position="26"/>
        <end position="45"/>
    </location>
</feature>
<name>A0A1N7S6J0_9BURK</name>
<accession>A0A1N7S6J0</accession>
<sequence length="80" mass="8997">MQNGAARNRRRHAMEKAMRAIIERQLYHPAVVLPMVSLIQIMVQVDFNLSQAGFVVATQGARAALQRSRELLCSLHHCDA</sequence>
<organism evidence="2 3">
    <name type="scientific">Paraburkholderia piptadeniae</name>
    <dbReference type="NCBI Taxonomy" id="1701573"/>
    <lineage>
        <taxon>Bacteria</taxon>
        <taxon>Pseudomonadati</taxon>
        <taxon>Pseudomonadota</taxon>
        <taxon>Betaproteobacteria</taxon>
        <taxon>Burkholderiales</taxon>
        <taxon>Burkholderiaceae</taxon>
        <taxon>Paraburkholderia</taxon>
    </lineage>
</organism>
<keyword evidence="3" id="KW-1185">Reference proteome</keyword>